<dbReference type="AlphaFoldDB" id="A0ABD3N9K4"/>
<feature type="region of interest" description="Disordered" evidence="2">
    <location>
        <begin position="152"/>
        <end position="177"/>
    </location>
</feature>
<feature type="coiled-coil region" evidence="1">
    <location>
        <begin position="773"/>
        <end position="800"/>
    </location>
</feature>
<organism evidence="3 4">
    <name type="scientific">Cyclotella atomus</name>
    <dbReference type="NCBI Taxonomy" id="382360"/>
    <lineage>
        <taxon>Eukaryota</taxon>
        <taxon>Sar</taxon>
        <taxon>Stramenopiles</taxon>
        <taxon>Ochrophyta</taxon>
        <taxon>Bacillariophyta</taxon>
        <taxon>Coscinodiscophyceae</taxon>
        <taxon>Thalassiosirophycidae</taxon>
        <taxon>Stephanodiscales</taxon>
        <taxon>Stephanodiscaceae</taxon>
        <taxon>Cyclotella</taxon>
    </lineage>
</organism>
<dbReference type="PANTHER" id="PTHR45588:SF1">
    <property type="entry name" value="WW DOMAIN-CONTAINING PROTEIN"/>
    <property type="match status" value="1"/>
</dbReference>
<feature type="region of interest" description="Disordered" evidence="2">
    <location>
        <begin position="320"/>
        <end position="341"/>
    </location>
</feature>
<comment type="caution">
    <text evidence="3">The sequence shown here is derived from an EMBL/GenBank/DDBJ whole genome shotgun (WGS) entry which is preliminary data.</text>
</comment>
<sequence>MMHIQNQSNNIHPELSTLPTKGKVGYQFDASTATTPGLLVPSVRSMIKNEMSKNRAPKLELEGLTAGAIADLCNVTSEFRAKTTNIDKGDFADETQPPVTMEDVNQYYMPLEPFTLPAASRPPHIEAGRVDIRLHALYMRCEVHIIMSTADNSKMPRRRSSAPCSEPDDAQYNPTKPNIIEDGPLSINLGTYTCQFVTNIPLTSNNNDPSNPRTYFDLGLRHFFAYQHEDAYKCFLACLTLAPDCAFAHGMVALCHGPNYNFKGEAYYESTNHPEEEEMALREASDGGEDIAVMRRLYPSQQVAARHALLAVEKVEELKRRHRQGSRKRKEQGGEPATAEVEGELISDIEIHILSAIRTLTSRPGLDPTNSEVLIGRPYADALRMVYQRFPEDAEVAYFFAESLMVLNAWNLYEYPTGKPLSADVDEIKQVLEEALVLHPDHAGICHLYVHLCEMSDKPEKALGACRALRSRFPDAGHLVHMPTHIDVLVGDYESCVRYNHLAISADEKMMRVSPDTAGTESFYFGYIVHNFHMLVYGAILGGMEAIAMDTAHRLNAHLNEDLFVQNPDLTAYLEAYSALDIHVMVRFGRWKRILEIRFPKYPLLMLYRSASLHFARGLALANTGHIDMAITEANLFDELRLNPSAEMRILHNNTVLDLFEVDAPMLRGEIAYKKGNYSEAFALLRTSVERQDGLNYDEPWGKMQPIRHALGGLLCEQGYLDEGEEVFRKDLHFHPNNPFGLVGLIGCLRRRLKFAQGSCCKKEKAACPNSPAKLSSEDVEKMEEELKKLEENLDEQRQSSWADFPIKVPCQCCTHPLAETAL</sequence>
<dbReference type="Proteomes" id="UP001530400">
    <property type="component" value="Unassembled WGS sequence"/>
</dbReference>
<protein>
    <submittedName>
        <fullName evidence="3">Uncharacterized protein</fullName>
    </submittedName>
</protein>
<name>A0ABD3N9K4_9STRA</name>
<dbReference type="PANTHER" id="PTHR45588">
    <property type="entry name" value="TPR DOMAIN-CONTAINING PROTEIN"/>
    <property type="match status" value="1"/>
</dbReference>
<dbReference type="Gene3D" id="1.25.40.10">
    <property type="entry name" value="Tetratricopeptide repeat domain"/>
    <property type="match status" value="2"/>
</dbReference>
<dbReference type="InterPro" id="IPR011990">
    <property type="entry name" value="TPR-like_helical_dom_sf"/>
</dbReference>
<accession>A0ABD3N9K4</accession>
<dbReference type="SUPFAM" id="SSF48452">
    <property type="entry name" value="TPR-like"/>
    <property type="match status" value="2"/>
</dbReference>
<proteinExistence type="predicted"/>
<gene>
    <name evidence="3" type="ORF">ACHAWO_001562</name>
</gene>
<dbReference type="EMBL" id="JALLPJ020001332">
    <property type="protein sequence ID" value="KAL3769365.1"/>
    <property type="molecule type" value="Genomic_DNA"/>
</dbReference>
<reference evidence="3 4" key="1">
    <citation type="submission" date="2024-10" db="EMBL/GenBank/DDBJ databases">
        <title>Updated reference genomes for cyclostephanoid diatoms.</title>
        <authorList>
            <person name="Roberts W.R."/>
            <person name="Alverson A.J."/>
        </authorList>
    </citation>
    <scope>NUCLEOTIDE SEQUENCE [LARGE SCALE GENOMIC DNA]</scope>
    <source>
        <strain evidence="3 4">AJA010-31</strain>
    </source>
</reference>
<keyword evidence="1" id="KW-0175">Coiled coil</keyword>
<evidence type="ECO:0000256" key="1">
    <source>
        <dbReference type="SAM" id="Coils"/>
    </source>
</evidence>
<evidence type="ECO:0000313" key="4">
    <source>
        <dbReference type="Proteomes" id="UP001530400"/>
    </source>
</evidence>
<feature type="compositionally biased region" description="Basic residues" evidence="2">
    <location>
        <begin position="320"/>
        <end position="330"/>
    </location>
</feature>
<keyword evidence="4" id="KW-1185">Reference proteome</keyword>
<evidence type="ECO:0000256" key="2">
    <source>
        <dbReference type="SAM" id="MobiDB-lite"/>
    </source>
</evidence>
<evidence type="ECO:0000313" key="3">
    <source>
        <dbReference type="EMBL" id="KAL3769365.1"/>
    </source>
</evidence>